<dbReference type="InParanoid" id="A0A2K1Y2Q4"/>
<organism evidence="1 2">
    <name type="scientific">Populus trichocarpa</name>
    <name type="common">Western balsam poplar</name>
    <name type="synonym">Populus balsamifera subsp. trichocarpa</name>
    <dbReference type="NCBI Taxonomy" id="3694"/>
    <lineage>
        <taxon>Eukaryota</taxon>
        <taxon>Viridiplantae</taxon>
        <taxon>Streptophyta</taxon>
        <taxon>Embryophyta</taxon>
        <taxon>Tracheophyta</taxon>
        <taxon>Spermatophyta</taxon>
        <taxon>Magnoliopsida</taxon>
        <taxon>eudicotyledons</taxon>
        <taxon>Gunneridae</taxon>
        <taxon>Pentapetalae</taxon>
        <taxon>rosids</taxon>
        <taxon>fabids</taxon>
        <taxon>Malpighiales</taxon>
        <taxon>Salicaceae</taxon>
        <taxon>Saliceae</taxon>
        <taxon>Populus</taxon>
    </lineage>
</organism>
<protein>
    <submittedName>
        <fullName evidence="1">Uncharacterized protein</fullName>
    </submittedName>
</protein>
<dbReference type="Proteomes" id="UP000006729">
    <property type="component" value="Chromosome 13"/>
</dbReference>
<dbReference type="AlphaFoldDB" id="A0A2K1Y2Q4"/>
<sequence>MLENCEELIYSTEGDFETWKRIIVSCFVLGVYTFQEFVNRSIMYEYLIQGVAHKYFSLYLWFCGCMLSVDLV</sequence>
<evidence type="ECO:0000313" key="2">
    <source>
        <dbReference type="Proteomes" id="UP000006729"/>
    </source>
</evidence>
<gene>
    <name evidence="1" type="ORF">POPTR_013G078800</name>
</gene>
<evidence type="ECO:0000313" key="1">
    <source>
        <dbReference type="EMBL" id="PNT07318.1"/>
    </source>
</evidence>
<proteinExistence type="predicted"/>
<dbReference type="EMBL" id="CM009302">
    <property type="protein sequence ID" value="PNT07318.1"/>
    <property type="molecule type" value="Genomic_DNA"/>
</dbReference>
<reference evidence="1 2" key="1">
    <citation type="journal article" date="2006" name="Science">
        <title>The genome of black cottonwood, Populus trichocarpa (Torr. &amp; Gray).</title>
        <authorList>
            <person name="Tuskan G.A."/>
            <person name="Difazio S."/>
            <person name="Jansson S."/>
            <person name="Bohlmann J."/>
            <person name="Grigoriev I."/>
            <person name="Hellsten U."/>
            <person name="Putnam N."/>
            <person name="Ralph S."/>
            <person name="Rombauts S."/>
            <person name="Salamov A."/>
            <person name="Schein J."/>
            <person name="Sterck L."/>
            <person name="Aerts A."/>
            <person name="Bhalerao R.R."/>
            <person name="Bhalerao R.P."/>
            <person name="Blaudez D."/>
            <person name="Boerjan W."/>
            <person name="Brun A."/>
            <person name="Brunner A."/>
            <person name="Busov V."/>
            <person name="Campbell M."/>
            <person name="Carlson J."/>
            <person name="Chalot M."/>
            <person name="Chapman J."/>
            <person name="Chen G.L."/>
            <person name="Cooper D."/>
            <person name="Coutinho P.M."/>
            <person name="Couturier J."/>
            <person name="Covert S."/>
            <person name="Cronk Q."/>
            <person name="Cunningham R."/>
            <person name="Davis J."/>
            <person name="Degroeve S."/>
            <person name="Dejardin A."/>
            <person name="Depamphilis C."/>
            <person name="Detter J."/>
            <person name="Dirks B."/>
            <person name="Dubchak I."/>
            <person name="Duplessis S."/>
            <person name="Ehlting J."/>
            <person name="Ellis B."/>
            <person name="Gendler K."/>
            <person name="Goodstein D."/>
            <person name="Gribskov M."/>
            <person name="Grimwood J."/>
            <person name="Groover A."/>
            <person name="Gunter L."/>
            <person name="Hamberger B."/>
            <person name="Heinze B."/>
            <person name="Helariutta Y."/>
            <person name="Henrissat B."/>
            <person name="Holligan D."/>
            <person name="Holt R."/>
            <person name="Huang W."/>
            <person name="Islam-Faridi N."/>
            <person name="Jones S."/>
            <person name="Jones-Rhoades M."/>
            <person name="Jorgensen R."/>
            <person name="Joshi C."/>
            <person name="Kangasjarvi J."/>
            <person name="Karlsson J."/>
            <person name="Kelleher C."/>
            <person name="Kirkpatrick R."/>
            <person name="Kirst M."/>
            <person name="Kohler A."/>
            <person name="Kalluri U."/>
            <person name="Larimer F."/>
            <person name="Leebens-Mack J."/>
            <person name="Leple J.C."/>
            <person name="Locascio P."/>
            <person name="Lou Y."/>
            <person name="Lucas S."/>
            <person name="Martin F."/>
            <person name="Montanini B."/>
            <person name="Napoli C."/>
            <person name="Nelson D.R."/>
            <person name="Nelson C."/>
            <person name="Nieminen K."/>
            <person name="Nilsson O."/>
            <person name="Pereda V."/>
            <person name="Peter G."/>
            <person name="Philippe R."/>
            <person name="Pilate G."/>
            <person name="Poliakov A."/>
            <person name="Razumovskaya J."/>
            <person name="Richardson P."/>
            <person name="Rinaldi C."/>
            <person name="Ritland K."/>
            <person name="Rouze P."/>
            <person name="Ryaboy D."/>
            <person name="Schmutz J."/>
            <person name="Schrader J."/>
            <person name="Segerman B."/>
            <person name="Shin H."/>
            <person name="Siddiqui A."/>
            <person name="Sterky F."/>
            <person name="Terry A."/>
            <person name="Tsai C.J."/>
            <person name="Uberbacher E."/>
            <person name="Unneberg P."/>
            <person name="Vahala J."/>
            <person name="Wall K."/>
            <person name="Wessler S."/>
            <person name="Yang G."/>
            <person name="Yin T."/>
            <person name="Douglas C."/>
            <person name="Marra M."/>
            <person name="Sandberg G."/>
            <person name="Van de Peer Y."/>
            <person name="Rokhsar D."/>
        </authorList>
    </citation>
    <scope>NUCLEOTIDE SEQUENCE [LARGE SCALE GENOMIC DNA]</scope>
    <source>
        <strain evidence="2">cv. Nisqually</strain>
    </source>
</reference>
<name>A0A2K1Y2Q4_POPTR</name>
<accession>A0A2K1Y2Q4</accession>
<keyword evidence="2" id="KW-1185">Reference proteome</keyword>